<dbReference type="InterPro" id="IPR007138">
    <property type="entry name" value="ABM_dom"/>
</dbReference>
<dbReference type="SUPFAM" id="SSF54909">
    <property type="entry name" value="Dimeric alpha+beta barrel"/>
    <property type="match status" value="1"/>
</dbReference>
<keyword evidence="5 7" id="KW-1133">Transmembrane helix</keyword>
<dbReference type="InterPro" id="IPR011008">
    <property type="entry name" value="Dimeric_a/b-barrel"/>
</dbReference>
<protein>
    <recommendedName>
        <fullName evidence="8">Major facilitator superfamily (MFS) profile domain-containing protein</fullName>
    </recommendedName>
</protein>
<dbReference type="InterPro" id="IPR036259">
    <property type="entry name" value="MFS_trans_sf"/>
</dbReference>
<feature type="transmembrane region" description="Helical" evidence="7">
    <location>
        <begin position="445"/>
        <end position="465"/>
    </location>
</feature>
<evidence type="ECO:0000256" key="7">
    <source>
        <dbReference type="SAM" id="Phobius"/>
    </source>
</evidence>
<feature type="transmembrane region" description="Helical" evidence="7">
    <location>
        <begin position="203"/>
        <end position="224"/>
    </location>
</feature>
<dbReference type="AlphaFoldDB" id="A0A8H9M8W4"/>
<keyword evidence="6 7" id="KW-0472">Membrane</keyword>
<dbReference type="SUPFAM" id="SSF103473">
    <property type="entry name" value="MFS general substrate transporter"/>
    <property type="match status" value="1"/>
</dbReference>
<dbReference type="Gene3D" id="3.30.70.100">
    <property type="match status" value="1"/>
</dbReference>
<dbReference type="Proteomes" id="UP000608923">
    <property type="component" value="Unassembled WGS sequence"/>
</dbReference>
<dbReference type="InterPro" id="IPR020846">
    <property type="entry name" value="MFS_dom"/>
</dbReference>
<organism evidence="9 10">
    <name type="scientific">Alcaligenes pakistanensis</name>
    <dbReference type="NCBI Taxonomy" id="1482717"/>
    <lineage>
        <taxon>Bacteria</taxon>
        <taxon>Pseudomonadati</taxon>
        <taxon>Pseudomonadota</taxon>
        <taxon>Betaproteobacteria</taxon>
        <taxon>Burkholderiales</taxon>
        <taxon>Alcaligenaceae</taxon>
        <taxon>Alcaligenes</taxon>
    </lineage>
</organism>
<comment type="subcellular location">
    <subcellularLocation>
        <location evidence="1">Cell membrane</location>
        <topology evidence="1">Multi-pass membrane protein</topology>
    </subcellularLocation>
</comment>
<feature type="transmembrane region" description="Helical" evidence="7">
    <location>
        <begin position="149"/>
        <end position="166"/>
    </location>
</feature>
<evidence type="ECO:0000256" key="1">
    <source>
        <dbReference type="ARBA" id="ARBA00004651"/>
    </source>
</evidence>
<dbReference type="InterPro" id="IPR050171">
    <property type="entry name" value="MFS_Transporters"/>
</dbReference>
<evidence type="ECO:0000313" key="9">
    <source>
        <dbReference type="EMBL" id="GHC56724.1"/>
    </source>
</evidence>
<dbReference type="Pfam" id="PF03992">
    <property type="entry name" value="ABM"/>
    <property type="match status" value="1"/>
</dbReference>
<dbReference type="PANTHER" id="PTHR23517">
    <property type="entry name" value="RESISTANCE PROTEIN MDTM, PUTATIVE-RELATED-RELATED"/>
    <property type="match status" value="1"/>
</dbReference>
<feature type="transmembrane region" description="Helical" evidence="7">
    <location>
        <begin position="410"/>
        <end position="433"/>
    </location>
</feature>
<evidence type="ECO:0000256" key="3">
    <source>
        <dbReference type="ARBA" id="ARBA00022475"/>
    </source>
</evidence>
<evidence type="ECO:0000256" key="6">
    <source>
        <dbReference type="ARBA" id="ARBA00023136"/>
    </source>
</evidence>
<feature type="transmembrane region" description="Helical" evidence="7">
    <location>
        <begin position="236"/>
        <end position="261"/>
    </location>
</feature>
<feature type="transmembrane region" description="Helical" evidence="7">
    <location>
        <begin position="477"/>
        <end position="497"/>
    </location>
</feature>
<feature type="transmembrane region" description="Helical" evidence="7">
    <location>
        <begin position="358"/>
        <end position="376"/>
    </location>
</feature>
<dbReference type="EMBL" id="BMZN01000005">
    <property type="protein sequence ID" value="GHC56724.1"/>
    <property type="molecule type" value="Genomic_DNA"/>
</dbReference>
<sequence length="507" mass="55016">MGDTYFRTTNYHFSDLDSQAQNAYVRTLTEQARANSACLRFDVLRKDQPPEQWVLHESWRDSQSCKNFHASAQAQALQQARVEQSLCHPAPQTAADKPAAARPACKKSKWDPYIWISIAMCIGVMGTALASPLYPLYQDRWDLNASHITQLYVAYMAAGLTGLLFLGRLSDLKGFMPVLRTGLILVTSGVTLSAFAWDVGSFVFSRIMIGMASSMIVTSASIGLGQVNRGGDVQRAAATTSLMLAFGFGLGPVVGGLIAQWIPNPLFSSYIPSMLLGVLAIYALFQIKPPANKQPLPQEKSSWRTWMPRLTLPATHLRRPYLIGCLSACCAFAMFSLFASLAPSFMAQMVPWHGPATSGLSIGIILFLSSGFQLLIRRWPAKRSVIVGLLAFTLACIALLINLWASSSLLFILCVLLTAFGHGLCMYGGMSIVQRVSPPHQRAGLTSTYLITGYLGAILPILGLGWLADHLGLDQGLVLFCSLIAIAALTVAIIAYLTPVLHKPAAT</sequence>
<dbReference type="Gene3D" id="1.20.1250.20">
    <property type="entry name" value="MFS general substrate transporter like domains"/>
    <property type="match status" value="1"/>
</dbReference>
<evidence type="ECO:0000259" key="8">
    <source>
        <dbReference type="PROSITE" id="PS50850"/>
    </source>
</evidence>
<keyword evidence="2" id="KW-0813">Transport</keyword>
<dbReference type="GO" id="GO:0005886">
    <property type="term" value="C:plasma membrane"/>
    <property type="evidence" value="ECO:0007669"/>
    <property type="project" value="UniProtKB-SubCell"/>
</dbReference>
<name>A0A8H9M8W4_9BURK</name>
<dbReference type="Pfam" id="PF07690">
    <property type="entry name" value="MFS_1"/>
    <property type="match status" value="1"/>
</dbReference>
<feature type="transmembrane region" description="Helical" evidence="7">
    <location>
        <begin position="178"/>
        <end position="197"/>
    </location>
</feature>
<feature type="domain" description="Major facilitator superfamily (MFS) profile" evidence="8">
    <location>
        <begin position="112"/>
        <end position="499"/>
    </location>
</feature>
<dbReference type="PROSITE" id="PS50850">
    <property type="entry name" value="MFS"/>
    <property type="match status" value="1"/>
</dbReference>
<evidence type="ECO:0000313" key="10">
    <source>
        <dbReference type="Proteomes" id="UP000608923"/>
    </source>
</evidence>
<dbReference type="PANTHER" id="PTHR23517:SF13">
    <property type="entry name" value="MAJOR FACILITATOR SUPERFAMILY MFS_1"/>
    <property type="match status" value="1"/>
</dbReference>
<feature type="transmembrane region" description="Helical" evidence="7">
    <location>
        <begin position="113"/>
        <end position="137"/>
    </location>
</feature>
<reference evidence="10" key="1">
    <citation type="journal article" date="2019" name="Int. J. Syst. Evol. Microbiol.">
        <title>The Global Catalogue of Microorganisms (GCM) 10K type strain sequencing project: providing services to taxonomists for standard genome sequencing and annotation.</title>
        <authorList>
            <consortium name="The Broad Institute Genomics Platform"/>
            <consortium name="The Broad Institute Genome Sequencing Center for Infectious Disease"/>
            <person name="Wu L."/>
            <person name="Ma J."/>
        </authorList>
    </citation>
    <scope>NUCLEOTIDE SEQUENCE [LARGE SCALE GENOMIC DNA]</scope>
    <source>
        <strain evidence="10">KCTC 42083</strain>
    </source>
</reference>
<accession>A0A8H9M8W4</accession>
<evidence type="ECO:0000256" key="5">
    <source>
        <dbReference type="ARBA" id="ARBA00022989"/>
    </source>
</evidence>
<keyword evidence="4 7" id="KW-0812">Transmembrane</keyword>
<keyword evidence="10" id="KW-1185">Reference proteome</keyword>
<gene>
    <name evidence="9" type="ORF">GCM10010096_32100</name>
</gene>
<feature type="transmembrane region" description="Helical" evidence="7">
    <location>
        <begin position="321"/>
        <end position="346"/>
    </location>
</feature>
<feature type="transmembrane region" description="Helical" evidence="7">
    <location>
        <begin position="267"/>
        <end position="285"/>
    </location>
</feature>
<evidence type="ECO:0000256" key="2">
    <source>
        <dbReference type="ARBA" id="ARBA00022448"/>
    </source>
</evidence>
<comment type="caution">
    <text evidence="9">The sequence shown here is derived from an EMBL/GenBank/DDBJ whole genome shotgun (WGS) entry which is preliminary data.</text>
</comment>
<dbReference type="GO" id="GO:0022857">
    <property type="term" value="F:transmembrane transporter activity"/>
    <property type="evidence" value="ECO:0007669"/>
    <property type="project" value="InterPro"/>
</dbReference>
<dbReference type="InterPro" id="IPR011701">
    <property type="entry name" value="MFS"/>
</dbReference>
<proteinExistence type="predicted"/>
<feature type="transmembrane region" description="Helical" evidence="7">
    <location>
        <begin position="385"/>
        <end position="404"/>
    </location>
</feature>
<evidence type="ECO:0000256" key="4">
    <source>
        <dbReference type="ARBA" id="ARBA00022692"/>
    </source>
</evidence>
<keyword evidence="3" id="KW-1003">Cell membrane</keyword>